<keyword evidence="3" id="KW-0812">Transmembrane</keyword>
<feature type="compositionally biased region" description="Polar residues" evidence="2">
    <location>
        <begin position="421"/>
        <end position="433"/>
    </location>
</feature>
<dbReference type="PROSITE" id="PS50158">
    <property type="entry name" value="ZF_CCHC"/>
    <property type="match status" value="1"/>
</dbReference>
<name>M9MGD8_PSEA3</name>
<evidence type="ECO:0000259" key="5">
    <source>
        <dbReference type="PROSITE" id="PS50878"/>
    </source>
</evidence>
<dbReference type="PROSITE" id="PS50878">
    <property type="entry name" value="RT_POL"/>
    <property type="match status" value="1"/>
</dbReference>
<feature type="compositionally biased region" description="Basic and acidic residues" evidence="2">
    <location>
        <begin position="774"/>
        <end position="787"/>
    </location>
</feature>
<evidence type="ECO:0000256" key="2">
    <source>
        <dbReference type="SAM" id="MobiDB-lite"/>
    </source>
</evidence>
<feature type="compositionally biased region" description="Polar residues" evidence="2">
    <location>
        <begin position="586"/>
        <end position="597"/>
    </location>
</feature>
<dbReference type="Pfam" id="PF00078">
    <property type="entry name" value="RVT_1"/>
    <property type="match status" value="1"/>
</dbReference>
<dbReference type="InterPro" id="IPR000477">
    <property type="entry name" value="RT_dom"/>
</dbReference>
<feature type="transmembrane region" description="Helical" evidence="3">
    <location>
        <begin position="2546"/>
        <end position="2566"/>
    </location>
</feature>
<dbReference type="InterPro" id="IPR036691">
    <property type="entry name" value="Endo/exonu/phosph_ase_sf"/>
</dbReference>
<dbReference type="STRING" id="1151754.M9MGD8"/>
<feature type="compositionally biased region" description="Low complexity" evidence="2">
    <location>
        <begin position="608"/>
        <end position="625"/>
    </location>
</feature>
<feature type="region of interest" description="Disordered" evidence="2">
    <location>
        <begin position="816"/>
        <end position="836"/>
    </location>
</feature>
<evidence type="ECO:0000313" key="7">
    <source>
        <dbReference type="Proteomes" id="UP000011976"/>
    </source>
</evidence>
<feature type="domain" description="CCHC-type" evidence="4">
    <location>
        <begin position="330"/>
        <end position="345"/>
    </location>
</feature>
<evidence type="ECO:0000256" key="3">
    <source>
        <dbReference type="SAM" id="Phobius"/>
    </source>
</evidence>
<accession>M9MGD8</accession>
<keyword evidence="1" id="KW-0479">Metal-binding</keyword>
<feature type="compositionally biased region" description="Polar residues" evidence="2">
    <location>
        <begin position="488"/>
        <end position="497"/>
    </location>
</feature>
<dbReference type="OrthoDB" id="2556559at2759"/>
<keyword evidence="3" id="KW-0472">Membrane</keyword>
<feature type="compositionally biased region" description="Low complexity" evidence="2">
    <location>
        <begin position="542"/>
        <end position="555"/>
    </location>
</feature>
<evidence type="ECO:0000313" key="6">
    <source>
        <dbReference type="EMBL" id="GAC76983.1"/>
    </source>
</evidence>
<reference evidence="7" key="1">
    <citation type="journal article" date="2013" name="Genome Announc.">
        <title>Genome sequence of the basidiomycetous yeast Pseudozyma antarctica T-34, a producer of the glycolipid biosurfactants mannosylerythritol lipids.</title>
        <authorList>
            <person name="Morita T."/>
            <person name="Koike H."/>
            <person name="Koyama Y."/>
            <person name="Hagiwara H."/>
            <person name="Ito E."/>
            <person name="Fukuoka T."/>
            <person name="Imura T."/>
            <person name="Machida M."/>
            <person name="Kitamoto D."/>
        </authorList>
    </citation>
    <scope>NUCLEOTIDE SEQUENCE [LARGE SCALE GENOMIC DNA]</scope>
    <source>
        <strain evidence="7">T-34</strain>
    </source>
</reference>
<protein>
    <recommendedName>
        <fullName evidence="8">CCHC-type domain-containing protein</fullName>
    </recommendedName>
</protein>
<feature type="domain" description="Reverse transcriptase" evidence="5">
    <location>
        <begin position="1340"/>
        <end position="1621"/>
    </location>
</feature>
<keyword evidence="3" id="KW-1133">Transmembrane helix</keyword>
<feature type="region of interest" description="Disordered" evidence="2">
    <location>
        <begin position="774"/>
        <end position="798"/>
    </location>
</feature>
<organism evidence="6 7">
    <name type="scientific">Pseudozyma antarctica (strain T-34)</name>
    <name type="common">Yeast</name>
    <name type="synonym">Candida antarctica</name>
    <dbReference type="NCBI Taxonomy" id="1151754"/>
    <lineage>
        <taxon>Eukaryota</taxon>
        <taxon>Fungi</taxon>
        <taxon>Dikarya</taxon>
        <taxon>Basidiomycota</taxon>
        <taxon>Ustilaginomycotina</taxon>
        <taxon>Ustilaginomycetes</taxon>
        <taxon>Ustilaginales</taxon>
        <taxon>Ustilaginaceae</taxon>
        <taxon>Moesziomyces</taxon>
    </lineage>
</organism>
<dbReference type="Gene3D" id="3.60.10.10">
    <property type="entry name" value="Endonuclease/exonuclease/phosphatase"/>
    <property type="match status" value="1"/>
</dbReference>
<dbReference type="SUPFAM" id="SSF56219">
    <property type="entry name" value="DNase I-like"/>
    <property type="match status" value="1"/>
</dbReference>
<evidence type="ECO:0008006" key="8">
    <source>
        <dbReference type="Google" id="ProtNLM"/>
    </source>
</evidence>
<dbReference type="GO" id="GO:0003676">
    <property type="term" value="F:nucleic acid binding"/>
    <property type="evidence" value="ECO:0007669"/>
    <property type="project" value="InterPro"/>
</dbReference>
<keyword evidence="1" id="KW-0862">Zinc</keyword>
<dbReference type="EMBL" id="DF196788">
    <property type="protein sequence ID" value="GAC76983.1"/>
    <property type="molecule type" value="Genomic_DNA"/>
</dbReference>
<sequence length="2580" mass="283499">MQPNQQTNQAPSAPAVGGGHAPPAGRPADGEPSANSTIVRPHQPPDGRGDISNTARDANRELAVFERDAIKGQRVRGRCMFNINGEPVVPWAEVLCLVQADTESIAPNAVRFHLPDLNNKERKKVWEHLTSAFIRAFPGKEPAAVRLPEERASLRRFVDVSTKASNVPADDIIQMAVNQGWKVAGKPLGPVAFVGARMPAGVTTIQVRNLDINAAESLAPQWEDTLRHNLFRNTEVDVQVLDVWKIESRIEDTWAYNNNVVLVVKLLADPNEISSIMYYWPGWILANGFWVEIIFPNRFDYCRLCKHNRQELGDGEDKRHFTNDCPRMVCAQCGGPGHLAYSCPSLKRAAPATELRAIPGAPTATYASVAGPGFHPTNVYGAGARGSGPAHGWRGYQRPSPGTNGPAMLNQVGQWPALPVSTAQNTARPSQGGQPAVPSAAEPRSAPLHVGEPTISRDEAIAISTSSVRPAARHVEASTALRRDSESGLISTASASDQMDRQNPADDCTGGSQEPVTPESGEDVRVEQERTPRQSLDRERLGPAGAATTVTAAPGDIATASNNDPVSATVGESRIVWADEDCSIVTRGTEQGANPQDVNGDGDGGHSETTPNPSAATEAPPSTSSLSISLRPRKAGTSQPTLDQLFRSAAPASSQRRVPSIGANLKTNASTKHTDLVVRPVFLDVNPPDLREALDPASQQGGLEQKGLDVQRLLDERSSASKRHREECPATFLEVSDELTAMVKRCRQEFELHRTCTPAEASAALTPNVVVDRERAQIPHRDRRDSGTRANRPASAQASPILPLRAQSLLHTVSTDHRSAASLAPTESDPLIAQGDSQLDLPPNIASWNVRSLSSTSLQRIEECNEAAGVQAWLLQDWKPPGSHHSSLNFAQKRGRVIVQGFRTAIFIEDEDWRIVGEPDHSDFGTSVVVQHRQALRPWRLVSLYLPASHEERSRLLVSAACRDLLLVDHCPDLKDRTIFLGDFNMQESWIDGFNEQTRRANANRWPELCALLHPLAPLFRQLHPELRVYSFVRFTTGSAALQHEVGHMVTPESLTSANVQCKAATRIDHCFMDPGLLPVVEDMFYRFEPSASDHAILVVQFTKPQDCQQRRPVSWWCLAKRAAQAAADEGVLSALTSSVPSQVDVESWRHFMLRLKERLDCFARELGRDTSSAYKEVDLVRMGRGLQNRELTLGTVHAFLLEVLEYERARRSLFPEERMDYFSLHPDTLVWPGKRHAKLDVPLRTAQIESFFSELYAARDGEESQSWAKKAMALLMHAKTQLDSASADSLSRPFTEEEMRAALVDKQHGSAAGANGLTKAILSKADDKFVEYACKILNVLCEPGEAMPTTAKGVLLFKNKPGNSREEVSDYRPISILDTDVRWFHSVLSKRLGPVLSKAVPYSQRGFLEGRRITDNVITMLIVIEASRYGLLKAPAMVLSQDQRKAYDLVSRNWTEIALGVAGIPDRIVTVWRRLVGDSKLIFSTKDGFTGPIEIARGLPQGAATSSQMFLLAYQPLLDAMEDTRSGVTISFGRSAPPVRISSISYADNSDFFIGGKQDLDNFHKYRARYDDVTGSQLNEKESVYFLLENGQEEIPEWTEGVSFKKLGQEEEFRYLGRQLKPGGGSPASATSRLTASIQSCVRVTRRQTNIFTTAVIIRSVGYAAVWHLFEGPLDFGRTREECRTATKAFFADGRGRNFSSALVHHPKHLGGIGLVEFIHDVDARTMAGLVHAVVSSDPTLRQLTRAFLDWAVRTACFGGPCAMLMNAVIGNNAGGGDYESYTKRCVQLLRCFGLSLREEPAWASLPSEEIAALPMLHDSYAFAKDLSATRHRGLRFVAELGFASFADLIWFDERAARPEAACFFKRHGARTPTFNEFVHRLHGEGKRKWQQFSEGKRGILRRAVEELSEAWRRGLVNAWPEALRQKLGHFFATNMRSLAPKLPGAWGAVQPLRDSVVTVFPWEILSLAGGPLPAFRVKQGVRFLATTGVLKPGCPDGLKISRPTGANLSADSAQVLRTAVEEDVWAQYEGGDGESGAPAGASWRILTDRQWQRIWKEVHLYVMPGQARQAWWLVLHRRGPVFRRHDHGFAACRLCDSGDADPDHVFATCPRGFELWQAMAAMLCLLLPKRFGEGVELPSCARERMTGFPSLTRKMDLTERLRFRLWYLLCFEQFCNAIRACSPGTPDEGLLEIFGEARLTSGLVRDTLRWLAVSQTGGMVHNFQERWIEGNFVVTGSSLEISAEAQQLLQREAPPAGWRDQGEHAAPTAPDTVGASASSEALAIAAPAVQQWTHSETRIGCPCCGEARSYIERQTGLCAICFVKRTGATPSSKVHLAALSRGKCARCGAQGTLEGSRQKWRKEGPCKCCKSKTGARFVDVNTELCRGCFEAHTGEHPDGARPIPRPCARCPQLRGEGAQRRLTFDSSSSSVSSSTAPTRAPLARDSSLSLPSGDAPPVLGQHDSVERVAAPSGLRAPLTRTPTSATTPLVQQSVFATGQRNGVRETRPAAATRPAKRNAAKSLDSSQPQLTSFFQMFEALNPRWASTLLGFVALVMVPVPFLLYKWGPKIRGMSKHAF</sequence>
<dbReference type="PANTHER" id="PTHR19446">
    <property type="entry name" value="REVERSE TRANSCRIPTASES"/>
    <property type="match status" value="1"/>
</dbReference>
<feature type="compositionally biased region" description="Basic and acidic residues" evidence="2">
    <location>
        <begin position="522"/>
        <end position="541"/>
    </location>
</feature>
<feature type="region of interest" description="Disordered" evidence="2">
    <location>
        <begin position="381"/>
        <end position="566"/>
    </location>
</feature>
<feature type="compositionally biased region" description="Basic and acidic residues" evidence="2">
    <location>
        <begin position="473"/>
        <end position="486"/>
    </location>
</feature>
<dbReference type="GO" id="GO:0008270">
    <property type="term" value="F:zinc ion binding"/>
    <property type="evidence" value="ECO:0007669"/>
    <property type="project" value="UniProtKB-KW"/>
</dbReference>
<dbReference type="Proteomes" id="UP000011976">
    <property type="component" value="Unassembled WGS sequence"/>
</dbReference>
<feature type="region of interest" description="Disordered" evidence="2">
    <location>
        <begin position="1"/>
        <end position="53"/>
    </location>
</feature>
<feature type="region of interest" description="Disordered" evidence="2">
    <location>
        <begin position="2256"/>
        <end position="2279"/>
    </location>
</feature>
<feature type="compositionally biased region" description="Low complexity" evidence="2">
    <location>
        <begin position="10"/>
        <end position="27"/>
    </location>
</feature>
<feature type="region of interest" description="Disordered" evidence="2">
    <location>
        <begin position="2420"/>
        <end position="2462"/>
    </location>
</feature>
<feature type="region of interest" description="Disordered" evidence="2">
    <location>
        <begin position="586"/>
        <end position="642"/>
    </location>
</feature>
<proteinExistence type="predicted"/>
<evidence type="ECO:0000256" key="1">
    <source>
        <dbReference type="PROSITE-ProRule" id="PRU00047"/>
    </source>
</evidence>
<dbReference type="InterPro" id="IPR001878">
    <property type="entry name" value="Znf_CCHC"/>
</dbReference>
<feature type="region of interest" description="Disordered" evidence="2">
    <location>
        <begin position="2500"/>
        <end position="2526"/>
    </location>
</feature>
<dbReference type="SMART" id="SM00343">
    <property type="entry name" value="ZnF_C2HC"/>
    <property type="match status" value="1"/>
</dbReference>
<gene>
    <name evidence="6" type="ORF">PANT_22d00286</name>
</gene>
<evidence type="ECO:0000259" key="4">
    <source>
        <dbReference type="PROSITE" id="PS50158"/>
    </source>
</evidence>
<keyword evidence="1" id="KW-0863">Zinc-finger</keyword>